<dbReference type="SUPFAM" id="SSF82171">
    <property type="entry name" value="DPP6 N-terminal domain-like"/>
    <property type="match status" value="1"/>
</dbReference>
<gene>
    <name evidence="7" type="ORF">AM493_15600</name>
</gene>
<dbReference type="SUPFAM" id="SSF48452">
    <property type="entry name" value="TPR-like"/>
    <property type="match status" value="1"/>
</dbReference>
<dbReference type="PRINTS" id="PR01021">
    <property type="entry name" value="OMPADOMAIN"/>
</dbReference>
<evidence type="ECO:0000256" key="5">
    <source>
        <dbReference type="SAM" id="SignalP"/>
    </source>
</evidence>
<dbReference type="InterPro" id="IPR036737">
    <property type="entry name" value="OmpA-like_sf"/>
</dbReference>
<dbReference type="Pfam" id="PF07676">
    <property type="entry name" value="PD40"/>
    <property type="match status" value="3"/>
</dbReference>
<sequence>MKNLYISLGFLIATTSLSAQSKETEQADKLFGRFEYVDAAKEYLKLAKKGKDPYVYKQLAESYFNVYNSKEAAVWYKKAIDAKQQDAETYYRYAQMLKANGNYEEYNAQMKVFAKMTPKDSRAVAFNEDPDYLPKLKSQTKMFDEKILDINDKEYGSFGAVLANDGTLYFTSNRNTSRKTYGRDEQPYLDIYTATYNADGSISEPTTLGSLNTQYHDGPVALSADGNTMYFASESFREGDAERGKGQKTSLIYLYKATKENGKWGNVLALPFNNKAWSTNCPSISKDGKWLYFSSDRKGTVGGSDIWKVEIKGGNSYGEPINLGKKINTPGREAFPFITDDNKLFFSSDGHKGLGGLDVFYADLTKEGSDAVNVGPPVNSAADDFSFSLNQQKNIGFFSSNRAGKKGDQMGNVDNMYKAIPICGVDAVVTVKDKKTGQVIKAASVAILDEKNNVIETRTTDNNGVVSYSVDCNKGYALVATAADYEKNTFALPAQNGGKKDIVAELVPLESMIVGDRIVLKDIYFDFDKSNITQKAAEELDKLVQLMKSKPNLVIMVKAHTDTKGSAEYNMRLSNERAISAVQYVLSNGIAKERISGQGYGKSEPRIVCEPCTAEQDAENRRIEFIIVKGL</sequence>
<comment type="subcellular location">
    <subcellularLocation>
        <location evidence="1">Cell outer membrane</location>
    </subcellularLocation>
</comment>
<reference evidence="7 8" key="1">
    <citation type="submission" date="2015-08" db="EMBL/GenBank/DDBJ databases">
        <title>Whole genome sequence of Flavobacterium akiainvivens IK-1T, from decaying Wikstroemia oahuensis, an endemic Hawaiian shrub.</title>
        <authorList>
            <person name="Wan X."/>
            <person name="Hou S."/>
            <person name="Saito J."/>
            <person name="Donachie S."/>
        </authorList>
    </citation>
    <scope>NUCLEOTIDE SEQUENCE [LARGE SCALE GENOMIC DNA]</scope>
    <source>
        <strain evidence="7 8">IK-1</strain>
    </source>
</reference>
<feature type="signal peptide" evidence="5">
    <location>
        <begin position="1"/>
        <end position="21"/>
    </location>
</feature>
<feature type="domain" description="OmpA-like" evidence="6">
    <location>
        <begin position="514"/>
        <end position="631"/>
    </location>
</feature>
<dbReference type="InterPro" id="IPR006664">
    <property type="entry name" value="OMP_bac"/>
</dbReference>
<evidence type="ECO:0000256" key="2">
    <source>
        <dbReference type="ARBA" id="ARBA00023136"/>
    </source>
</evidence>
<organism evidence="7 8">
    <name type="scientific">Flavobacterium akiainvivens</name>
    <dbReference type="NCBI Taxonomy" id="1202724"/>
    <lineage>
        <taxon>Bacteria</taxon>
        <taxon>Pseudomonadati</taxon>
        <taxon>Bacteroidota</taxon>
        <taxon>Flavobacteriia</taxon>
        <taxon>Flavobacteriales</taxon>
        <taxon>Flavobacteriaceae</taxon>
        <taxon>Flavobacterium</taxon>
    </lineage>
</organism>
<dbReference type="RefSeq" id="WP_054408957.1">
    <property type="nucleotide sequence ID" value="NZ_FOYA01000005.1"/>
</dbReference>
<evidence type="ECO:0000313" key="8">
    <source>
        <dbReference type="Proteomes" id="UP000037755"/>
    </source>
</evidence>
<dbReference type="PROSITE" id="PS51123">
    <property type="entry name" value="OMPA_2"/>
    <property type="match status" value="1"/>
</dbReference>
<comment type="caution">
    <text evidence="7">The sequence shown here is derived from an EMBL/GenBank/DDBJ whole genome shotgun (WGS) entry which is preliminary data.</text>
</comment>
<dbReference type="STRING" id="1202724.AM493_15600"/>
<evidence type="ECO:0000256" key="1">
    <source>
        <dbReference type="ARBA" id="ARBA00004442"/>
    </source>
</evidence>
<dbReference type="Pfam" id="PF00691">
    <property type="entry name" value="OmpA"/>
    <property type="match status" value="1"/>
</dbReference>
<evidence type="ECO:0000313" key="7">
    <source>
        <dbReference type="EMBL" id="KOS07303.1"/>
    </source>
</evidence>
<evidence type="ECO:0000256" key="3">
    <source>
        <dbReference type="ARBA" id="ARBA00023237"/>
    </source>
</evidence>
<proteinExistence type="predicted"/>
<dbReference type="InterPro" id="IPR011659">
    <property type="entry name" value="WD40"/>
</dbReference>
<dbReference type="PANTHER" id="PTHR30329">
    <property type="entry name" value="STATOR ELEMENT OF FLAGELLAR MOTOR COMPLEX"/>
    <property type="match status" value="1"/>
</dbReference>
<dbReference type="EMBL" id="LIYD01000005">
    <property type="protein sequence ID" value="KOS07303.1"/>
    <property type="molecule type" value="Genomic_DNA"/>
</dbReference>
<keyword evidence="2 4" id="KW-0472">Membrane</keyword>
<dbReference type="SUPFAM" id="SSF49478">
    <property type="entry name" value="Cna protein B-type domain"/>
    <property type="match status" value="1"/>
</dbReference>
<dbReference type="OrthoDB" id="9809364at2"/>
<dbReference type="InterPro" id="IPR050330">
    <property type="entry name" value="Bact_OuterMem_StrucFunc"/>
</dbReference>
<evidence type="ECO:0000256" key="4">
    <source>
        <dbReference type="PROSITE-ProRule" id="PRU00473"/>
    </source>
</evidence>
<feature type="chain" id="PRO_5005818189" evidence="5">
    <location>
        <begin position="22"/>
        <end position="631"/>
    </location>
</feature>
<dbReference type="AlphaFoldDB" id="A0A0M8MAY3"/>
<protein>
    <submittedName>
        <fullName evidence="7">Cell envelope biogenesis protein OmpA</fullName>
    </submittedName>
</protein>
<dbReference type="CDD" id="cd07185">
    <property type="entry name" value="OmpA_C-like"/>
    <property type="match status" value="1"/>
</dbReference>
<keyword evidence="3" id="KW-0998">Cell outer membrane</keyword>
<keyword evidence="8" id="KW-1185">Reference proteome</keyword>
<accession>A0A0M8MAY3</accession>
<dbReference type="SUPFAM" id="SSF103088">
    <property type="entry name" value="OmpA-like"/>
    <property type="match status" value="1"/>
</dbReference>
<evidence type="ECO:0000259" key="6">
    <source>
        <dbReference type="PROSITE" id="PS51123"/>
    </source>
</evidence>
<dbReference type="GO" id="GO:0009279">
    <property type="term" value="C:cell outer membrane"/>
    <property type="evidence" value="ECO:0007669"/>
    <property type="project" value="UniProtKB-SubCell"/>
</dbReference>
<dbReference type="Gene3D" id="3.30.1330.60">
    <property type="entry name" value="OmpA-like domain"/>
    <property type="match status" value="1"/>
</dbReference>
<dbReference type="InterPro" id="IPR011042">
    <property type="entry name" value="6-blade_b-propeller_TolB-like"/>
</dbReference>
<name>A0A0M8MAY3_9FLAO</name>
<dbReference type="Proteomes" id="UP000037755">
    <property type="component" value="Unassembled WGS sequence"/>
</dbReference>
<dbReference type="PANTHER" id="PTHR30329:SF21">
    <property type="entry name" value="LIPOPROTEIN YIAD-RELATED"/>
    <property type="match status" value="1"/>
</dbReference>
<dbReference type="Gene3D" id="2.120.10.30">
    <property type="entry name" value="TolB, C-terminal domain"/>
    <property type="match status" value="1"/>
</dbReference>
<dbReference type="PATRIC" id="fig|1202724.3.peg.3242"/>
<dbReference type="InterPro" id="IPR011990">
    <property type="entry name" value="TPR-like_helical_dom_sf"/>
</dbReference>
<dbReference type="InterPro" id="IPR006665">
    <property type="entry name" value="OmpA-like"/>
</dbReference>
<dbReference type="Gene3D" id="1.25.40.10">
    <property type="entry name" value="Tetratricopeptide repeat domain"/>
    <property type="match status" value="1"/>
</dbReference>
<keyword evidence="5" id="KW-0732">Signal</keyword>